<organism evidence="1">
    <name type="scientific">Sulfurovum sp. enrichment culture clone C5</name>
    <dbReference type="NCBI Taxonomy" id="497650"/>
    <lineage>
        <taxon>Bacteria</taxon>
        <taxon>Pseudomonadati</taxon>
        <taxon>Campylobacterota</taxon>
        <taxon>Epsilonproteobacteria</taxon>
        <taxon>Campylobacterales</taxon>
        <taxon>Sulfurovaceae</taxon>
        <taxon>Sulfurovum</taxon>
        <taxon>environmental samples</taxon>
    </lineage>
</organism>
<proteinExistence type="predicted"/>
<gene>
    <name evidence="1" type="ORF">BN3087_450049</name>
</gene>
<reference evidence="1" key="1">
    <citation type="submission" date="2015-11" db="EMBL/GenBank/DDBJ databases">
        <authorList>
            <person name="Zhang Y."/>
            <person name="Guo Z."/>
        </authorList>
    </citation>
    <scope>NUCLEOTIDE SEQUENCE</scope>
    <source>
        <strain evidence="1">BN30871</strain>
    </source>
</reference>
<dbReference type="AlphaFoldDB" id="A0A0S4XNF0"/>
<accession>A0A0S4XNF0</accession>
<dbReference type="InterPro" id="IPR027417">
    <property type="entry name" value="P-loop_NTPase"/>
</dbReference>
<dbReference type="EMBL" id="FAXN01000046">
    <property type="protein sequence ID" value="CUV65819.1"/>
    <property type="molecule type" value="Genomic_DNA"/>
</dbReference>
<dbReference type="SUPFAM" id="SSF52540">
    <property type="entry name" value="P-loop containing nucleoside triphosphate hydrolases"/>
    <property type="match status" value="2"/>
</dbReference>
<dbReference type="Gene3D" id="3.40.50.300">
    <property type="entry name" value="P-loop containing nucleotide triphosphate hydrolases"/>
    <property type="match status" value="1"/>
</dbReference>
<evidence type="ECO:0000313" key="1">
    <source>
        <dbReference type="EMBL" id="CUV65819.1"/>
    </source>
</evidence>
<protein>
    <submittedName>
        <fullName evidence="1">Uncharacterized protein</fullName>
    </submittedName>
</protein>
<name>A0A0S4XNF0_9BACT</name>
<sequence>MKQHENAIQLIESLNSNGEKLNEATTRSRIIDTILYSILSIPKNAIIAEEHVNKVGYSDYSLLDQNNKIILIIEAKKEGLAFTLPNNININNKNSALIKIKTLLTDKNIKDTIEQVRQYCFIKGVEHGAITNGNIWIFFTVFSQDFENLNAFVIYDLKFFSESFTESYNLLNYNSLIKDRSLYKKLQKKRIQSKQTYSIKENISSFNVAVDFNEFAQYLEKPIRYYFSDLKVDDMDFLENCYVEEHVENTKKTLSSLLVDNATPYLEKNGVINYTREKLSKKLSKKVTNFIDYSDSKHIVVIYGDRGCGKSTFIKKLLHSDIPKKIQEKLSVIHLDLLEYAPTEDALQEFKEKIWNNVLDAIDIKNLRRSYSDVQNVLFKDEFINYKEQISSLYSKESETFSSRIEAKIEESLKDYRELAIRLAKYLREIERKEIILVLDNTDQFSAEIQDYSFQILSEIFSAIKSLSIITIREERFFRSKKVGVLDAYETVQYHITSPKADKVFIQRLDYIMNLMEDESFFNKLTENRSFNDNVTNENFIKYLNVFRYDFQKKSNLYSFLVSCAQKDMRKALDLFRSLVISGYMNIDEMLATDGNIYNLQIHQVLKPLMTPQKYFYQEKSSLIPNIFQLRNLENGSHFTSIRILKYLHNYINTYTSLSVMKSEFFAVFNMEEDFIENITLLIEYKLIEADIKVDKYIPEIESITITPYGEYFISLLIHFFSYLDLICSDCEIYDEQTANSITKSAEEEFKLFSKQKKGYRLIHRISKTNAFLKYLVMQEKEEKETYNLDEKYLVVNDIILKYKDDLKKVRHSAERQSSIGEDELSSLDDFFDKV</sequence>